<evidence type="ECO:0000256" key="5">
    <source>
        <dbReference type="ARBA" id="ARBA00023015"/>
    </source>
</evidence>
<keyword evidence="5" id="KW-0805">Transcription regulation</keyword>
<evidence type="ECO:0000256" key="3">
    <source>
        <dbReference type="ARBA" id="ARBA00022771"/>
    </source>
</evidence>
<keyword evidence="8" id="KW-0539">Nucleus</keyword>
<reference evidence="12" key="1">
    <citation type="submission" date="2022-08" db="EMBL/GenBank/DDBJ databases">
        <authorList>
            <person name="Gutierrez-Valencia J."/>
        </authorList>
    </citation>
    <scope>NUCLEOTIDE SEQUENCE</scope>
</reference>
<comment type="caution">
    <text evidence="12">The sequence shown here is derived from an EMBL/GenBank/DDBJ whole genome shotgun (WGS) entry which is preliminary data.</text>
</comment>
<evidence type="ECO:0000256" key="6">
    <source>
        <dbReference type="ARBA" id="ARBA00023125"/>
    </source>
</evidence>
<dbReference type="Gene3D" id="4.10.1100.10">
    <property type="entry name" value="Transcription factor, SBP-box domain"/>
    <property type="match status" value="1"/>
</dbReference>
<dbReference type="Proteomes" id="UP001154282">
    <property type="component" value="Unassembled WGS sequence"/>
</dbReference>
<evidence type="ECO:0000256" key="7">
    <source>
        <dbReference type="ARBA" id="ARBA00023163"/>
    </source>
</evidence>
<evidence type="ECO:0000256" key="2">
    <source>
        <dbReference type="ARBA" id="ARBA00022723"/>
    </source>
</evidence>
<dbReference type="GO" id="GO:0003677">
    <property type="term" value="F:DNA binding"/>
    <property type="evidence" value="ECO:0007669"/>
    <property type="project" value="UniProtKB-KW"/>
</dbReference>
<accession>A0AAV0J1R7</accession>
<keyword evidence="6" id="KW-0238">DNA-binding</keyword>
<organism evidence="12 13">
    <name type="scientific">Linum tenue</name>
    <dbReference type="NCBI Taxonomy" id="586396"/>
    <lineage>
        <taxon>Eukaryota</taxon>
        <taxon>Viridiplantae</taxon>
        <taxon>Streptophyta</taxon>
        <taxon>Embryophyta</taxon>
        <taxon>Tracheophyta</taxon>
        <taxon>Spermatophyta</taxon>
        <taxon>Magnoliopsida</taxon>
        <taxon>eudicotyledons</taxon>
        <taxon>Gunneridae</taxon>
        <taxon>Pentapetalae</taxon>
        <taxon>rosids</taxon>
        <taxon>fabids</taxon>
        <taxon>Malpighiales</taxon>
        <taxon>Linaceae</taxon>
        <taxon>Linum</taxon>
    </lineage>
</organism>
<dbReference type="GO" id="GO:0008270">
    <property type="term" value="F:zinc ion binding"/>
    <property type="evidence" value="ECO:0007669"/>
    <property type="project" value="UniProtKB-KW"/>
</dbReference>
<evidence type="ECO:0000256" key="10">
    <source>
        <dbReference type="SAM" id="MobiDB-lite"/>
    </source>
</evidence>
<keyword evidence="13" id="KW-1185">Reference proteome</keyword>
<dbReference type="InterPro" id="IPR044817">
    <property type="entry name" value="SBP-like"/>
</dbReference>
<evidence type="ECO:0000256" key="9">
    <source>
        <dbReference type="PROSITE-ProRule" id="PRU00470"/>
    </source>
</evidence>
<dbReference type="PROSITE" id="PS51141">
    <property type="entry name" value="ZF_SBP"/>
    <property type="match status" value="1"/>
</dbReference>
<dbReference type="InterPro" id="IPR004333">
    <property type="entry name" value="SBP_dom"/>
</dbReference>
<dbReference type="SUPFAM" id="SSF103612">
    <property type="entry name" value="SBT domain"/>
    <property type="match status" value="1"/>
</dbReference>
<comment type="subcellular location">
    <subcellularLocation>
        <location evidence="1">Nucleus</location>
    </subcellularLocation>
</comment>
<keyword evidence="3 9" id="KW-0863">Zinc-finger</keyword>
<dbReference type="GO" id="GO:0005634">
    <property type="term" value="C:nucleus"/>
    <property type="evidence" value="ECO:0007669"/>
    <property type="project" value="UniProtKB-SubCell"/>
</dbReference>
<name>A0AAV0J1R7_9ROSI</name>
<evidence type="ECO:0000256" key="4">
    <source>
        <dbReference type="ARBA" id="ARBA00022833"/>
    </source>
</evidence>
<protein>
    <recommendedName>
        <fullName evidence="11">SBP-type domain-containing protein</fullName>
    </recommendedName>
</protein>
<keyword evidence="2" id="KW-0479">Metal-binding</keyword>
<dbReference type="FunFam" id="4.10.1100.10:FF:000001">
    <property type="entry name" value="Squamosa promoter-binding-like protein 14"/>
    <property type="match status" value="1"/>
</dbReference>
<feature type="region of interest" description="Disordered" evidence="10">
    <location>
        <begin position="1"/>
        <end position="31"/>
    </location>
</feature>
<dbReference type="PANTHER" id="PTHR31251:SF226">
    <property type="entry name" value="SQUAMOSA PROMOTER-BINDING-LIKE PROTEIN 6"/>
    <property type="match status" value="1"/>
</dbReference>
<proteinExistence type="predicted"/>
<dbReference type="PANTHER" id="PTHR31251">
    <property type="entry name" value="SQUAMOSA PROMOTER-BINDING-LIKE PROTEIN 4"/>
    <property type="match status" value="1"/>
</dbReference>
<keyword evidence="4" id="KW-0862">Zinc</keyword>
<dbReference type="Pfam" id="PF03110">
    <property type="entry name" value="SBP"/>
    <property type="match status" value="1"/>
</dbReference>
<evidence type="ECO:0000256" key="8">
    <source>
        <dbReference type="ARBA" id="ARBA00023242"/>
    </source>
</evidence>
<evidence type="ECO:0000259" key="11">
    <source>
        <dbReference type="PROSITE" id="PS51141"/>
    </source>
</evidence>
<sequence>MDIGGSGGNTFPSHSVPPFSPPNSCPSSSVTSAVESNINGLQFGKKIYFGDHVGLLSTSPPAAKPPSGAARQQPQTVPRCQVEGCSLDLSDAKPYYSRHKVCGTHSKTPTVIVAGLEQRFCQQCSRFHQLSEFDQGKRSCRRRLAGHNERRRKPPAGSLLSSRYGRLSSTIFDNSGRGGGGGFLLDFSAFPRSPGRDAWPPSGRSSETAVNAAGRSVPHLWQHNSNSQNPPPNIYHGGTGFPGSGECYNNTGASSIVDSSCALSLLSNQQQWSSRSSASSSSHAARGSNLVVDVQGAPVTTVSTAVGTTAYHNSWGFKGGSDCVTSSNGVMHSDLGLGHAPLPSGTSSQLSSELDMSLFSRRQFMDVEEHSRPYDSSDHQHVNWSL</sequence>
<dbReference type="EMBL" id="CAMGYJ010000004">
    <property type="protein sequence ID" value="CAI0402868.1"/>
    <property type="molecule type" value="Genomic_DNA"/>
</dbReference>
<dbReference type="AlphaFoldDB" id="A0AAV0J1R7"/>
<feature type="domain" description="SBP-type" evidence="11">
    <location>
        <begin position="77"/>
        <end position="154"/>
    </location>
</feature>
<gene>
    <name evidence="12" type="ORF">LITE_LOCUS11803</name>
</gene>
<dbReference type="InterPro" id="IPR036893">
    <property type="entry name" value="SBP_sf"/>
</dbReference>
<evidence type="ECO:0000256" key="1">
    <source>
        <dbReference type="ARBA" id="ARBA00004123"/>
    </source>
</evidence>
<evidence type="ECO:0000313" key="13">
    <source>
        <dbReference type="Proteomes" id="UP001154282"/>
    </source>
</evidence>
<keyword evidence="7" id="KW-0804">Transcription</keyword>
<evidence type="ECO:0000313" key="12">
    <source>
        <dbReference type="EMBL" id="CAI0402868.1"/>
    </source>
</evidence>